<dbReference type="SUPFAM" id="SSF51735">
    <property type="entry name" value="NAD(P)-binding Rossmann-fold domains"/>
    <property type="match status" value="1"/>
</dbReference>
<feature type="domain" description="Saccharopine dehydrogenase NADP binding" evidence="1">
    <location>
        <begin position="10"/>
        <end position="110"/>
    </location>
</feature>
<evidence type="ECO:0000313" key="3">
    <source>
        <dbReference type="EMBL" id="WFE91725.1"/>
    </source>
</evidence>
<dbReference type="Proteomes" id="UP001209803">
    <property type="component" value="Chromosome"/>
</dbReference>
<evidence type="ECO:0000259" key="2">
    <source>
        <dbReference type="Pfam" id="PF13761"/>
    </source>
</evidence>
<dbReference type="Pfam" id="PF13761">
    <property type="entry name" value="DUF4166"/>
    <property type="match status" value="1"/>
</dbReference>
<dbReference type="RefSeq" id="WP_265684334.1">
    <property type="nucleotide sequence ID" value="NZ_CP120863.1"/>
</dbReference>
<evidence type="ECO:0000259" key="1">
    <source>
        <dbReference type="Pfam" id="PF03435"/>
    </source>
</evidence>
<dbReference type="InterPro" id="IPR025311">
    <property type="entry name" value="DUF4166"/>
</dbReference>
<protein>
    <submittedName>
        <fullName evidence="3">DUF4166 domain-containing protein</fullName>
    </submittedName>
</protein>
<feature type="domain" description="DUF4166" evidence="2">
    <location>
        <begin position="394"/>
        <end position="553"/>
    </location>
</feature>
<accession>A0ABY8FD04</accession>
<name>A0ABY8FD04_9HYPH</name>
<keyword evidence="4" id="KW-1185">Reference proteome</keyword>
<dbReference type="Gene3D" id="3.40.50.720">
    <property type="entry name" value="NAD(P)-binding Rossmann-like Domain"/>
    <property type="match status" value="1"/>
</dbReference>
<dbReference type="EMBL" id="CP120863">
    <property type="protein sequence ID" value="WFE91725.1"/>
    <property type="molecule type" value="Genomic_DNA"/>
</dbReference>
<dbReference type="InterPro" id="IPR005097">
    <property type="entry name" value="Sacchrp_dh_NADP-bd"/>
</dbReference>
<evidence type="ECO:0000313" key="4">
    <source>
        <dbReference type="Proteomes" id="UP001209803"/>
    </source>
</evidence>
<reference evidence="3 4" key="1">
    <citation type="submission" date="2023-03" db="EMBL/GenBank/DDBJ databases">
        <title>Roseibium porphyridii sp. nov. and Roseibium rhodosorbium sp. nov. isolated from marine algae, Porphyridium cruentum and Rhodosorus marinus, respectively.</title>
        <authorList>
            <person name="Lee M.W."/>
            <person name="Choi B.J."/>
            <person name="Lee J.K."/>
            <person name="Choi D.G."/>
            <person name="Baek J.H."/>
            <person name="Bayburt H."/>
            <person name="Kim J.M."/>
            <person name="Han D.M."/>
            <person name="Kim K.H."/>
            <person name="Jeon C.O."/>
        </authorList>
    </citation>
    <scope>NUCLEOTIDE SEQUENCE [LARGE SCALE GENOMIC DNA]</scope>
    <source>
        <strain evidence="3 4">KMA01</strain>
    </source>
</reference>
<dbReference type="Pfam" id="PF03435">
    <property type="entry name" value="Sacchrp_dh_NADP"/>
    <property type="match status" value="1"/>
</dbReference>
<dbReference type="PANTHER" id="PTHR43796">
    <property type="entry name" value="CARBOXYNORSPERMIDINE SYNTHASE"/>
    <property type="match status" value="1"/>
</dbReference>
<gene>
    <name evidence="3" type="ORF">K1718_10295</name>
</gene>
<dbReference type="InterPro" id="IPR036291">
    <property type="entry name" value="NAD(P)-bd_dom_sf"/>
</dbReference>
<dbReference type="PANTHER" id="PTHR43796:SF2">
    <property type="entry name" value="CARBOXYNORSPERMIDINE SYNTHASE"/>
    <property type="match status" value="1"/>
</dbReference>
<organism evidence="3 4">
    <name type="scientific">Roseibium porphyridii</name>
    <dbReference type="NCBI Taxonomy" id="2866279"/>
    <lineage>
        <taxon>Bacteria</taxon>
        <taxon>Pseudomonadati</taxon>
        <taxon>Pseudomonadota</taxon>
        <taxon>Alphaproteobacteria</taxon>
        <taxon>Hyphomicrobiales</taxon>
        <taxon>Stappiaceae</taxon>
        <taxon>Roseibium</taxon>
    </lineage>
</organism>
<proteinExistence type="predicted"/>
<sequence length="561" mass="60972">MTETVSPKRIVILGGYGVFGGKLAAALLRKNTFDVIVAGRSLAKAEAFCRKNGGKPVQLDSSAEDFEDSLARLLPFVIVDAAGPFQSYQEGDYRGAQAALKAGSHYLDFSDDAEFTMGISCLDELAKKRELVLLSGVSSVPALSSSAVDALRSAFSRLDLIETTLLPGNKAPRGLSVIQAILAQAGHPLVVTRSGQIETFTGWSGLSRRKIGPAGQDGLPLRWSSLIGAPDLVLFPKHFEAGTVLFRAGLELSVMHLGLWLLSLGVRLKLINSLVPMARPLQLAAKTLKPFGSDRGGMEVKLSGLDPQGAPLSKSWTLIAEKGDGPQVPAIAAEVLCVRLLDRQVVPGARACLGEIKLNEIEPAIAGLEVRCFNAADPSPTVFQRALGNEFNSLPGSVQALHTVFDRHRWIGEAKVSRGRSLVGNILCNIIGFPPAHDRTPVEVTIERRGGKEVWQRNFGGKIFRSVLSPRDRLGQGHVYERFGPMRFEIDLTRTGTKLRYPVSRGTVFGIPLPLWLLPVSEASEYELDGRFRFDVKISLPWFGELVHYQGWLSPAKTDQR</sequence>